<dbReference type="InterPro" id="IPR011990">
    <property type="entry name" value="TPR-like_helical_dom_sf"/>
</dbReference>
<dbReference type="Pfam" id="PF14559">
    <property type="entry name" value="TPR_19"/>
    <property type="match status" value="1"/>
</dbReference>
<dbReference type="SMART" id="SM00028">
    <property type="entry name" value="TPR"/>
    <property type="match status" value="2"/>
</dbReference>
<keyword evidence="3" id="KW-0472">Membrane</keyword>
<evidence type="ECO:0000313" key="5">
    <source>
        <dbReference type="Proteomes" id="UP000703674"/>
    </source>
</evidence>
<keyword evidence="1" id="KW-0802">TPR repeat</keyword>
<gene>
    <name evidence="4" type="ORF">HC175_01600</name>
</gene>
<reference evidence="4 5" key="1">
    <citation type="submission" date="2020-03" db="EMBL/GenBank/DDBJ databases">
        <title>Salinimicrobium sp. nov, isolated from SCS.</title>
        <authorList>
            <person name="Cao W.R."/>
        </authorList>
    </citation>
    <scope>NUCLEOTIDE SEQUENCE [LARGE SCALE GENOMIC DNA]</scope>
    <source>
        <strain evidence="5">J15B91</strain>
    </source>
</reference>
<keyword evidence="3" id="KW-1133">Transmembrane helix</keyword>
<organism evidence="4 5">
    <name type="scientific">Salinimicrobium oceani</name>
    <dbReference type="NCBI Taxonomy" id="2722702"/>
    <lineage>
        <taxon>Bacteria</taxon>
        <taxon>Pseudomonadati</taxon>
        <taxon>Bacteroidota</taxon>
        <taxon>Flavobacteriia</taxon>
        <taxon>Flavobacteriales</taxon>
        <taxon>Flavobacteriaceae</taxon>
        <taxon>Salinimicrobium</taxon>
    </lineage>
</organism>
<evidence type="ECO:0000256" key="2">
    <source>
        <dbReference type="SAM" id="MobiDB-lite"/>
    </source>
</evidence>
<dbReference type="SUPFAM" id="SSF48452">
    <property type="entry name" value="TPR-like"/>
    <property type="match status" value="1"/>
</dbReference>
<feature type="transmembrane region" description="Helical" evidence="3">
    <location>
        <begin position="51"/>
        <end position="69"/>
    </location>
</feature>
<dbReference type="Gene3D" id="1.25.40.10">
    <property type="entry name" value="Tetratricopeptide repeat domain"/>
    <property type="match status" value="1"/>
</dbReference>
<dbReference type="Proteomes" id="UP000703674">
    <property type="component" value="Unassembled WGS sequence"/>
</dbReference>
<evidence type="ECO:0000313" key="4">
    <source>
        <dbReference type="EMBL" id="NJW51608.1"/>
    </source>
</evidence>
<keyword evidence="5" id="KW-1185">Reference proteome</keyword>
<dbReference type="EMBL" id="JAAVJR010000001">
    <property type="protein sequence ID" value="NJW51608.1"/>
    <property type="molecule type" value="Genomic_DNA"/>
</dbReference>
<proteinExistence type="predicted"/>
<feature type="region of interest" description="Disordered" evidence="2">
    <location>
        <begin position="1"/>
        <end position="25"/>
    </location>
</feature>
<name>A0ABX1CYX0_9FLAO</name>
<sequence>MATYKKRGYKPNTKEEQQTAVEEQSTTAEVFNTLDEGAGKTEEWVARNQKYIFIIIGVAAAVILGYLAYEEFIQEPKEAEAANEMFVAQQYFETALNSSGAQSDSLYNLALTGAQGKFGFEDIIENYGGTKAGNLSRYYAGMAYLNTNQYQQAIDHLDDFKSDDQILAPLAKGAIGDAFLQLEQPEEALDYYEEAAQMRENNFTTPRFLMKAAVTAIKLGNGAAAEKYLTRIQKEYPDSAEANKVSVYLGQAQAMQ</sequence>
<dbReference type="Pfam" id="PF13174">
    <property type="entry name" value="TPR_6"/>
    <property type="match status" value="1"/>
</dbReference>
<comment type="caution">
    <text evidence="4">The sequence shown here is derived from an EMBL/GenBank/DDBJ whole genome shotgun (WGS) entry which is preliminary data.</text>
</comment>
<evidence type="ECO:0000256" key="1">
    <source>
        <dbReference type="PROSITE-ProRule" id="PRU00339"/>
    </source>
</evidence>
<protein>
    <submittedName>
        <fullName evidence="4">Tetratricopeptide repeat protein</fullName>
    </submittedName>
</protein>
<dbReference type="InterPro" id="IPR019734">
    <property type="entry name" value="TPR_rpt"/>
</dbReference>
<dbReference type="PROSITE" id="PS50005">
    <property type="entry name" value="TPR"/>
    <property type="match status" value="1"/>
</dbReference>
<accession>A0ABX1CYX0</accession>
<dbReference type="RefSeq" id="WP_168136763.1">
    <property type="nucleotide sequence ID" value="NZ_JAAVJR010000001.1"/>
</dbReference>
<evidence type="ECO:0000256" key="3">
    <source>
        <dbReference type="SAM" id="Phobius"/>
    </source>
</evidence>
<feature type="repeat" description="TPR" evidence="1">
    <location>
        <begin position="169"/>
        <end position="202"/>
    </location>
</feature>
<keyword evidence="3" id="KW-0812">Transmembrane</keyword>